<feature type="domain" description="Chemokine interleukin-8-like" evidence="9">
    <location>
        <begin position="725"/>
        <end position="787"/>
    </location>
</feature>
<reference evidence="10 11" key="1">
    <citation type="submission" date="2022-01" db="EMBL/GenBank/DDBJ databases">
        <title>A high-quality chromosome-level genome assembly of rohu carp, Labeo rohita.</title>
        <authorList>
            <person name="Arick M.A. II"/>
            <person name="Hsu C.-Y."/>
            <person name="Magbanua Z."/>
            <person name="Pechanova O."/>
            <person name="Grover C."/>
            <person name="Miller E."/>
            <person name="Thrash A."/>
            <person name="Ezzel L."/>
            <person name="Alam S."/>
            <person name="Benzie J."/>
            <person name="Hamilton M."/>
            <person name="Karsi A."/>
            <person name="Lawrence M.L."/>
            <person name="Peterson D.G."/>
        </authorList>
    </citation>
    <scope>NUCLEOTIDE SEQUENCE [LARGE SCALE GENOMIC DNA]</scope>
    <source>
        <strain evidence="11">BAU-BD-2019</strain>
        <tissue evidence="10">Blood</tissue>
    </source>
</reference>
<comment type="caution">
    <text evidence="10">The sequence shown here is derived from an EMBL/GenBank/DDBJ whole genome shotgun (WGS) entry which is preliminary data.</text>
</comment>
<evidence type="ECO:0000256" key="5">
    <source>
        <dbReference type="ARBA" id="ARBA00022525"/>
    </source>
</evidence>
<dbReference type="Proteomes" id="UP000830375">
    <property type="component" value="Unassembled WGS sequence"/>
</dbReference>
<gene>
    <name evidence="10" type="ORF">H4Q32_002702</name>
</gene>
<dbReference type="PANTHER" id="PTHR12015">
    <property type="entry name" value="SMALL INDUCIBLE CYTOKINE A"/>
    <property type="match status" value="1"/>
</dbReference>
<evidence type="ECO:0000256" key="2">
    <source>
        <dbReference type="ARBA" id="ARBA00010665"/>
    </source>
</evidence>
<keyword evidence="7" id="KW-1015">Disulfide bond</keyword>
<keyword evidence="5" id="KW-0964">Secreted</keyword>
<dbReference type="SMART" id="SM00199">
    <property type="entry name" value="SCY"/>
    <property type="match status" value="8"/>
</dbReference>
<evidence type="ECO:0000256" key="7">
    <source>
        <dbReference type="ARBA" id="ARBA00023157"/>
    </source>
</evidence>
<feature type="domain" description="Chemokine interleukin-8-like" evidence="9">
    <location>
        <begin position="591"/>
        <end position="653"/>
    </location>
</feature>
<evidence type="ECO:0000256" key="8">
    <source>
        <dbReference type="SAM" id="Phobius"/>
    </source>
</evidence>
<name>A0ABQ8MNR3_LABRO</name>
<keyword evidence="8" id="KW-1133">Transmembrane helix</keyword>
<evidence type="ECO:0000256" key="1">
    <source>
        <dbReference type="ARBA" id="ARBA00004613"/>
    </source>
</evidence>
<evidence type="ECO:0000313" key="11">
    <source>
        <dbReference type="Proteomes" id="UP000830375"/>
    </source>
</evidence>
<dbReference type="InterPro" id="IPR033899">
    <property type="entry name" value="CXC_Chemokine_domain"/>
</dbReference>
<dbReference type="PANTHER" id="PTHR12015:SF191">
    <property type="entry name" value="C-X-C MOTIF CHEMOKINE 11"/>
    <property type="match status" value="1"/>
</dbReference>
<accession>A0ABQ8MNR3</accession>
<comment type="similarity">
    <text evidence="2">Belongs to the intercrine alpha (chemokine CxC) family.</text>
</comment>
<organism evidence="10 11">
    <name type="scientific">Labeo rohita</name>
    <name type="common">Indian major carp</name>
    <name type="synonym">Cyprinus rohita</name>
    <dbReference type="NCBI Taxonomy" id="84645"/>
    <lineage>
        <taxon>Eukaryota</taxon>
        <taxon>Metazoa</taxon>
        <taxon>Chordata</taxon>
        <taxon>Craniata</taxon>
        <taxon>Vertebrata</taxon>
        <taxon>Euteleostomi</taxon>
        <taxon>Actinopterygii</taxon>
        <taxon>Neopterygii</taxon>
        <taxon>Teleostei</taxon>
        <taxon>Ostariophysi</taxon>
        <taxon>Cypriniformes</taxon>
        <taxon>Cyprinidae</taxon>
        <taxon>Labeoninae</taxon>
        <taxon>Labeonini</taxon>
        <taxon>Labeo</taxon>
    </lineage>
</organism>
<dbReference type="EMBL" id="JACTAM010000005">
    <property type="protein sequence ID" value="KAI2664480.1"/>
    <property type="molecule type" value="Genomic_DNA"/>
</dbReference>
<feature type="domain" description="Chemokine interleukin-8-like" evidence="9">
    <location>
        <begin position="1113"/>
        <end position="1175"/>
    </location>
</feature>
<dbReference type="InterPro" id="IPR001811">
    <property type="entry name" value="Chemokine_IL8-like_dom"/>
</dbReference>
<comment type="subcellular location">
    <subcellularLocation>
        <location evidence="1">Secreted</location>
    </subcellularLocation>
</comment>
<feature type="domain" description="Chemokine interleukin-8-like" evidence="9">
    <location>
        <begin position="96"/>
        <end position="164"/>
    </location>
</feature>
<feature type="domain" description="Chemokine interleukin-8-like" evidence="9">
    <location>
        <begin position="332"/>
        <end position="394"/>
    </location>
</feature>
<keyword evidence="3" id="KW-0145">Chemotaxis</keyword>
<dbReference type="SUPFAM" id="SSF54117">
    <property type="entry name" value="Interleukin 8-like chemokines"/>
    <property type="match status" value="8"/>
</dbReference>
<dbReference type="Gene3D" id="2.40.50.40">
    <property type="match status" value="8"/>
</dbReference>
<evidence type="ECO:0000256" key="4">
    <source>
        <dbReference type="ARBA" id="ARBA00022514"/>
    </source>
</evidence>
<keyword evidence="8" id="KW-0472">Membrane</keyword>
<protein>
    <submittedName>
        <fullName evidence="10">C-X-C motif chemokine 11-6</fullName>
    </submittedName>
</protein>
<keyword evidence="11" id="KW-1185">Reference proteome</keyword>
<dbReference type="InterPro" id="IPR039809">
    <property type="entry name" value="Chemokine_b/g/d"/>
</dbReference>
<feature type="domain" description="Chemokine interleukin-8-like" evidence="9">
    <location>
        <begin position="443"/>
        <end position="505"/>
    </location>
</feature>
<dbReference type="PRINTS" id="PR00436">
    <property type="entry name" value="INTERLEUKIN8"/>
</dbReference>
<evidence type="ECO:0000256" key="6">
    <source>
        <dbReference type="ARBA" id="ARBA00022729"/>
    </source>
</evidence>
<evidence type="ECO:0000313" key="10">
    <source>
        <dbReference type="EMBL" id="KAI2664480.1"/>
    </source>
</evidence>
<feature type="domain" description="Chemokine interleukin-8-like" evidence="9">
    <location>
        <begin position="191"/>
        <end position="253"/>
    </location>
</feature>
<dbReference type="CDD" id="cd00273">
    <property type="entry name" value="Chemokine_CXC"/>
    <property type="match status" value="8"/>
</dbReference>
<feature type="transmembrane region" description="Helical" evidence="8">
    <location>
        <begin position="1090"/>
        <end position="1109"/>
    </location>
</feature>
<evidence type="ECO:0000256" key="3">
    <source>
        <dbReference type="ARBA" id="ARBA00022500"/>
    </source>
</evidence>
<sequence length="1181" mass="131598">MVNPNLIEKVEIHPNSPSCGHVEVVVTLKNGKGRRCLNPESKFTKYITEKIEKRTSVLIVKLTITKTLKTMKTAAVFVFLACILAMEVEGQNKFHKGRCLCADKGVDVVLPKNIEKFEIIPPSPSCGKQEIIVTLKSTERKCLNPDHSVTDPDTTQAQLNQNNKTMKTIAAFALLACLIAVGVKGQDRSSKGRCLCVDKGVNMVLLKNIEKVEIFPPSPSCHKHEIVVTLKNGAGRKCMNPESKFTKNDPADCPTHHNCFCATEEHHDIIIITNILQMTSKTSNSFSHNLTDPDTTQAQLNQNNKTMKTIAAFVLLACLIAVGVKGQDRSSKGRCLCADKGANMVLMKNIEKVEIFPPSSSCHKHEIIVTLKNGAGRKCMNPESKFTQNVIIKTLEKSHSLTDPDTTQAQLTQNNKTMKTIAAFVLLACLIAVGVKGQDRSSKGRCLCADKGVNMVLVKNIEKVEIFPPSPSCHKHEIIVTLKNGAGRKCMNPESKFTQNESADCPTQHNCFCATEEHHDIIIITNILQMTSETSDYLNELLKSFSHNLTDPDTTQAQLNQNNKTMKTIAAFVLLACLIAVGVKGQDRSSKGRCFCADKGANMVLVKNIEKVEIFPPSPSCRKHEIIVTLKNGAGRRCMNPESKFTQNVIIKTLEKRSQQTVPHSTTVSVPLKSTMTSSSHSLTDPDTTQAQLNQNNKTMKTIAAFVLLACLIAVGVKGQDRSSKGRCLCADKGANMVLMKNIEKVEIIPPSSSCHKHEIIVTLKNGAGRKCMNPESKFTQNDSADCPTQHNCLCATEEHHEIIIITNILQITSQISDFNYISMMIPVNIPDPIFKRYDKIIKDFLWEGKRPRIKMSKLISPRDKGGLGLPDVRMYNLSFEMAKLAKHWSETDSELGWIKIEQKLASPFHPISILSQSSGARWDSNPVIIHSRHVWSKIHKLCKTSHHKQSYASLWKNPEICIGKTGVFWKQRQLKGQFWHKIVRILEECLGFNVPVEPQLCLLGDKSVVPNVEKNTFTLIKIGCITAARMILRNWKCPKTPDLKDWTDGMIEIASYECMLGRLQNEGGIKKAWDNFWQRIKMKINTMKIIAAMVILGCLLVVEVTGQARVPKGRCFCADKGVNMIPPKLIEKVEIIPPSSSCKTHEIVVTLKNSTEQKCLNPESKFTQKYIMKAVKKRFV</sequence>
<dbReference type="InterPro" id="IPR036048">
    <property type="entry name" value="Interleukin_8-like_sf"/>
</dbReference>
<proteinExistence type="inferred from homology"/>
<keyword evidence="8" id="KW-0812">Transmembrane</keyword>
<keyword evidence="6" id="KW-0732">Signal</keyword>
<feature type="domain" description="Chemokine interleukin-8-like" evidence="9">
    <location>
        <begin position="1"/>
        <end position="51"/>
    </location>
</feature>
<dbReference type="Pfam" id="PF00048">
    <property type="entry name" value="IL8"/>
    <property type="match status" value="8"/>
</dbReference>
<evidence type="ECO:0000259" key="9">
    <source>
        <dbReference type="SMART" id="SM00199"/>
    </source>
</evidence>
<keyword evidence="4" id="KW-0202">Cytokine</keyword>